<dbReference type="PROSITE" id="PS50109">
    <property type="entry name" value="HIS_KIN"/>
    <property type="match status" value="1"/>
</dbReference>
<evidence type="ECO:0000256" key="7">
    <source>
        <dbReference type="ARBA" id="ARBA00022692"/>
    </source>
</evidence>
<dbReference type="InterPro" id="IPR003594">
    <property type="entry name" value="HATPase_dom"/>
</dbReference>
<dbReference type="GO" id="GO:0071555">
    <property type="term" value="P:cell wall organization"/>
    <property type="evidence" value="ECO:0007669"/>
    <property type="project" value="InterPro"/>
</dbReference>
<dbReference type="InterPro" id="IPR004358">
    <property type="entry name" value="Sig_transdc_His_kin-like_C"/>
</dbReference>
<evidence type="ECO:0000256" key="10">
    <source>
        <dbReference type="ARBA" id="ARBA00022840"/>
    </source>
</evidence>
<organism evidence="16 17">
    <name type="scientific">Fredinandcohnia quinoae</name>
    <dbReference type="NCBI Taxonomy" id="2918902"/>
    <lineage>
        <taxon>Bacteria</taxon>
        <taxon>Bacillati</taxon>
        <taxon>Bacillota</taxon>
        <taxon>Bacilli</taxon>
        <taxon>Bacillales</taxon>
        <taxon>Bacillaceae</taxon>
        <taxon>Fredinandcohnia</taxon>
    </lineage>
</organism>
<dbReference type="GO" id="GO:0005524">
    <property type="term" value="F:ATP binding"/>
    <property type="evidence" value="ECO:0007669"/>
    <property type="project" value="UniProtKB-KW"/>
</dbReference>
<name>A0AAW5E104_9BACI</name>
<dbReference type="SUPFAM" id="SSF47384">
    <property type="entry name" value="Homodimeric domain of signal transducing histidine kinase"/>
    <property type="match status" value="1"/>
</dbReference>
<dbReference type="InterPro" id="IPR011620">
    <property type="entry name" value="Sig_transdc_His_kinase_LytS_TM"/>
</dbReference>
<dbReference type="GO" id="GO:0000155">
    <property type="term" value="F:phosphorelay sensor kinase activity"/>
    <property type="evidence" value="ECO:0007669"/>
    <property type="project" value="InterPro"/>
</dbReference>
<evidence type="ECO:0000256" key="6">
    <source>
        <dbReference type="ARBA" id="ARBA00022679"/>
    </source>
</evidence>
<comment type="caution">
    <text evidence="16">The sequence shown here is derived from an EMBL/GenBank/DDBJ whole genome shotgun (WGS) entry which is preliminary data.</text>
</comment>
<dbReference type="InterPro" id="IPR003661">
    <property type="entry name" value="HisK_dim/P_dom"/>
</dbReference>
<keyword evidence="12" id="KW-0902">Two-component regulatory system</keyword>
<evidence type="ECO:0000256" key="13">
    <source>
        <dbReference type="ARBA" id="ARBA00023136"/>
    </source>
</evidence>
<evidence type="ECO:0000256" key="5">
    <source>
        <dbReference type="ARBA" id="ARBA00022553"/>
    </source>
</evidence>
<dbReference type="GO" id="GO:0005886">
    <property type="term" value="C:plasma membrane"/>
    <property type="evidence" value="ECO:0007669"/>
    <property type="project" value="UniProtKB-SubCell"/>
</dbReference>
<dbReference type="Gene3D" id="1.10.287.130">
    <property type="match status" value="1"/>
</dbReference>
<dbReference type="PANTHER" id="PTHR43065:SF46">
    <property type="entry name" value="C4-DICARBOXYLATE TRANSPORT SENSOR PROTEIN DCTB"/>
    <property type="match status" value="1"/>
</dbReference>
<dbReference type="CDD" id="cd00082">
    <property type="entry name" value="HisKA"/>
    <property type="match status" value="1"/>
</dbReference>
<dbReference type="SMART" id="SM00388">
    <property type="entry name" value="HisKA"/>
    <property type="match status" value="1"/>
</dbReference>
<dbReference type="InterPro" id="IPR036890">
    <property type="entry name" value="HATPase_C_sf"/>
</dbReference>
<dbReference type="Pfam" id="PF02518">
    <property type="entry name" value="HATPase_c"/>
    <property type="match status" value="1"/>
</dbReference>
<evidence type="ECO:0000256" key="12">
    <source>
        <dbReference type="ARBA" id="ARBA00023012"/>
    </source>
</evidence>
<sequence>MLYNIGHVLYHVLIVIFLILIYYLFVINHKRMSSQIEKYKLLSICLVMLLLTMTFPVPYADGFSYDFRVIPIIIAFLYGGILQGITTIGIMLLYRYFLGGPGFFVTLINYLVAIIILLIINKNYHKSSIKWKVIKTSIFYWFIALTRGITLIKMKHLDQLPFMLIFSVITWITLFMAIHIIENLKEQRLLKRELERSEKLNLISQLAASVAHEVRNPLTTINGFLQLISKDNNINDSQRNYIDISLNELNRAQSIINDYLSLAKPNNKETNIIDISNELNKTIELMTSYTNIQNVEIKASIQNSLYVNGNKDEIKQVLINIIKNGIEAIRTNGVLKINSYFKDGFIIIEIIDNGIGMTKKQLSNIGTPFYSTKEIGTGIGLTVSYKIIELMKGKIEVESNVDIGTTFTIKLPGCVRDKITP</sequence>
<keyword evidence="13 14" id="KW-0472">Membrane</keyword>
<dbReference type="Proteomes" id="UP001431131">
    <property type="component" value="Unassembled WGS sequence"/>
</dbReference>
<dbReference type="InterPro" id="IPR005467">
    <property type="entry name" value="His_kinase_dom"/>
</dbReference>
<dbReference type="RefSeq" id="WP_240256206.1">
    <property type="nucleotide sequence ID" value="NZ_JAKTTI010000020.1"/>
</dbReference>
<accession>A0AAW5E104</accession>
<dbReference type="SUPFAM" id="SSF55874">
    <property type="entry name" value="ATPase domain of HSP90 chaperone/DNA topoisomerase II/histidine kinase"/>
    <property type="match status" value="1"/>
</dbReference>
<evidence type="ECO:0000256" key="1">
    <source>
        <dbReference type="ARBA" id="ARBA00000085"/>
    </source>
</evidence>
<evidence type="ECO:0000313" key="17">
    <source>
        <dbReference type="Proteomes" id="UP001431131"/>
    </source>
</evidence>
<comment type="catalytic activity">
    <reaction evidence="1">
        <text>ATP + protein L-histidine = ADP + protein N-phospho-L-histidine.</text>
        <dbReference type="EC" id="2.7.13.3"/>
    </reaction>
</comment>
<feature type="transmembrane region" description="Helical" evidence="14">
    <location>
        <begin position="160"/>
        <end position="181"/>
    </location>
</feature>
<keyword evidence="8" id="KW-0547">Nucleotide-binding</keyword>
<keyword evidence="6" id="KW-0808">Transferase</keyword>
<evidence type="ECO:0000256" key="3">
    <source>
        <dbReference type="ARBA" id="ARBA00012438"/>
    </source>
</evidence>
<dbReference type="Gene3D" id="3.30.565.10">
    <property type="entry name" value="Histidine kinase-like ATPase, C-terminal domain"/>
    <property type="match status" value="1"/>
</dbReference>
<evidence type="ECO:0000256" key="9">
    <source>
        <dbReference type="ARBA" id="ARBA00022777"/>
    </source>
</evidence>
<keyword evidence="5" id="KW-0597">Phosphoprotein</keyword>
<feature type="transmembrane region" description="Helical" evidence="14">
    <location>
        <begin position="7"/>
        <end position="27"/>
    </location>
</feature>
<keyword evidence="17" id="KW-1185">Reference proteome</keyword>
<feature type="transmembrane region" description="Helical" evidence="14">
    <location>
        <begin position="133"/>
        <end position="154"/>
    </location>
</feature>
<feature type="transmembrane region" description="Helical" evidence="14">
    <location>
        <begin position="103"/>
        <end position="121"/>
    </location>
</feature>
<dbReference type="SMART" id="SM00387">
    <property type="entry name" value="HATPase_c"/>
    <property type="match status" value="1"/>
</dbReference>
<keyword evidence="4" id="KW-1003">Cell membrane</keyword>
<keyword evidence="7 14" id="KW-0812">Transmembrane</keyword>
<gene>
    <name evidence="16" type="ORF">MJG50_13195</name>
</gene>
<proteinExistence type="predicted"/>
<dbReference type="PANTHER" id="PTHR43065">
    <property type="entry name" value="SENSOR HISTIDINE KINASE"/>
    <property type="match status" value="1"/>
</dbReference>
<dbReference type="PRINTS" id="PR00344">
    <property type="entry name" value="BCTRLSENSOR"/>
</dbReference>
<feature type="transmembrane region" description="Helical" evidence="14">
    <location>
        <begin position="72"/>
        <end position="97"/>
    </location>
</feature>
<evidence type="ECO:0000256" key="4">
    <source>
        <dbReference type="ARBA" id="ARBA00022475"/>
    </source>
</evidence>
<dbReference type="Pfam" id="PF07694">
    <property type="entry name" value="5TM-5TMR_LYT"/>
    <property type="match status" value="1"/>
</dbReference>
<dbReference type="AlphaFoldDB" id="A0AAW5E104"/>
<comment type="subcellular location">
    <subcellularLocation>
        <location evidence="2">Cell membrane</location>
        <topology evidence="2">Multi-pass membrane protein</topology>
    </subcellularLocation>
</comment>
<evidence type="ECO:0000256" key="8">
    <source>
        <dbReference type="ARBA" id="ARBA00022741"/>
    </source>
</evidence>
<feature type="transmembrane region" description="Helical" evidence="14">
    <location>
        <begin position="39"/>
        <end position="60"/>
    </location>
</feature>
<keyword evidence="10 16" id="KW-0067">ATP-binding</keyword>
<evidence type="ECO:0000256" key="2">
    <source>
        <dbReference type="ARBA" id="ARBA00004651"/>
    </source>
</evidence>
<protein>
    <recommendedName>
        <fullName evidence="3">histidine kinase</fullName>
        <ecNumber evidence="3">2.7.13.3</ecNumber>
    </recommendedName>
</protein>
<dbReference type="Gene3D" id="1.10.1760.20">
    <property type="match status" value="1"/>
</dbReference>
<dbReference type="EC" id="2.7.13.3" evidence="3"/>
<dbReference type="InterPro" id="IPR036097">
    <property type="entry name" value="HisK_dim/P_sf"/>
</dbReference>
<reference evidence="16" key="1">
    <citation type="submission" date="2022-02" db="EMBL/GenBank/DDBJ databases">
        <title>Fredinandcohnia quinoae sp. nov. isolated from Chenopodium quinoa seeds.</title>
        <authorList>
            <person name="Saati-Santamaria Z."/>
            <person name="Flores-Felix J.D."/>
            <person name="Igual J.M."/>
            <person name="Velazquez E."/>
            <person name="Garcia-Fraile P."/>
            <person name="Martinez-Molina E."/>
        </authorList>
    </citation>
    <scope>NUCLEOTIDE SEQUENCE</scope>
    <source>
        <strain evidence="16">SECRCQ15</strain>
    </source>
</reference>
<keyword evidence="9" id="KW-0418">Kinase</keyword>
<dbReference type="Pfam" id="PF00512">
    <property type="entry name" value="HisKA"/>
    <property type="match status" value="1"/>
</dbReference>
<feature type="domain" description="Histidine kinase" evidence="15">
    <location>
        <begin position="209"/>
        <end position="415"/>
    </location>
</feature>
<keyword evidence="11 14" id="KW-1133">Transmembrane helix</keyword>
<evidence type="ECO:0000256" key="14">
    <source>
        <dbReference type="SAM" id="Phobius"/>
    </source>
</evidence>
<dbReference type="EMBL" id="JAKTTI010000020">
    <property type="protein sequence ID" value="MCH1626288.1"/>
    <property type="molecule type" value="Genomic_DNA"/>
</dbReference>
<evidence type="ECO:0000259" key="15">
    <source>
        <dbReference type="PROSITE" id="PS50109"/>
    </source>
</evidence>
<evidence type="ECO:0000313" key="16">
    <source>
        <dbReference type="EMBL" id="MCH1626288.1"/>
    </source>
</evidence>
<evidence type="ECO:0000256" key="11">
    <source>
        <dbReference type="ARBA" id="ARBA00022989"/>
    </source>
</evidence>